<feature type="domain" description="Large ribosomal subunit protein uL6 alpha-beta" evidence="7">
    <location>
        <begin position="90"/>
        <end position="163"/>
    </location>
</feature>
<evidence type="ECO:0000259" key="7">
    <source>
        <dbReference type="Pfam" id="PF00347"/>
    </source>
</evidence>
<dbReference type="InterPro" id="IPR020040">
    <property type="entry name" value="Ribosomal_uL6_a/b-dom"/>
</dbReference>
<evidence type="ECO:0000256" key="6">
    <source>
        <dbReference type="RuleBase" id="RU003870"/>
    </source>
</evidence>
<dbReference type="SUPFAM" id="SSF56053">
    <property type="entry name" value="Ribosomal protein L6"/>
    <property type="match status" value="2"/>
</dbReference>
<proteinExistence type="inferred from homology"/>
<reference evidence="8 9" key="1">
    <citation type="submission" date="2017-09" db="EMBL/GenBank/DDBJ databases">
        <title>Depth-based differentiation of microbial function through sediment-hosted aquifers and enrichment of novel symbionts in the deep terrestrial subsurface.</title>
        <authorList>
            <person name="Probst A.J."/>
            <person name="Ladd B."/>
            <person name="Jarett J.K."/>
            <person name="Geller-Mcgrath D.E."/>
            <person name="Sieber C.M."/>
            <person name="Emerson J.B."/>
            <person name="Anantharaman K."/>
            <person name="Thomas B.C."/>
            <person name="Malmstrom R."/>
            <person name="Stieglmeier M."/>
            <person name="Klingl A."/>
            <person name="Woyke T."/>
            <person name="Ryan C.M."/>
            <person name="Banfield J.F."/>
        </authorList>
    </citation>
    <scope>NUCLEOTIDE SEQUENCE [LARGE SCALE GENOMIC DNA]</scope>
    <source>
        <strain evidence="8">CG22_combo_CG10-13_8_21_14_all_45_10</strain>
    </source>
</reference>
<dbReference type="Proteomes" id="UP000230759">
    <property type="component" value="Unassembled WGS sequence"/>
</dbReference>
<evidence type="ECO:0000313" key="8">
    <source>
        <dbReference type="EMBL" id="PIP57215.1"/>
    </source>
</evidence>
<evidence type="ECO:0000256" key="2">
    <source>
        <dbReference type="ARBA" id="ARBA00022980"/>
    </source>
</evidence>
<dbReference type="AlphaFoldDB" id="A0A2H0BHS2"/>
<dbReference type="Gene3D" id="3.90.930.12">
    <property type="entry name" value="Ribosomal protein L6, alpha-beta domain"/>
    <property type="match status" value="2"/>
</dbReference>
<organism evidence="8 9">
    <name type="scientific">Candidatus Woesebacteria bacterium CG22_combo_CG10-13_8_21_14_all_45_10</name>
    <dbReference type="NCBI Taxonomy" id="1975060"/>
    <lineage>
        <taxon>Bacteria</taxon>
        <taxon>Candidatus Woeseibacteriota</taxon>
    </lineage>
</organism>
<evidence type="ECO:0000256" key="1">
    <source>
        <dbReference type="ARBA" id="ARBA00009356"/>
    </source>
</evidence>
<accession>A0A2H0BHS2</accession>
<dbReference type="HAMAP" id="MF_01365_B">
    <property type="entry name" value="Ribosomal_uL6_B"/>
    <property type="match status" value="1"/>
</dbReference>
<evidence type="ECO:0000256" key="3">
    <source>
        <dbReference type="ARBA" id="ARBA00023274"/>
    </source>
</evidence>
<dbReference type="PANTHER" id="PTHR11655">
    <property type="entry name" value="60S/50S RIBOSOMAL PROTEIN L6/L9"/>
    <property type="match status" value="1"/>
</dbReference>
<keyword evidence="4 6" id="KW-0694">RNA-binding</keyword>
<dbReference type="EMBL" id="PCSV01000017">
    <property type="protein sequence ID" value="PIP57215.1"/>
    <property type="molecule type" value="Genomic_DNA"/>
</dbReference>
<gene>
    <name evidence="4" type="primary">rplF</name>
    <name evidence="8" type="ORF">COX04_00695</name>
</gene>
<dbReference type="GO" id="GO:0003735">
    <property type="term" value="F:structural constituent of ribosome"/>
    <property type="evidence" value="ECO:0007669"/>
    <property type="project" value="UniProtKB-UniRule"/>
</dbReference>
<dbReference type="PANTHER" id="PTHR11655:SF14">
    <property type="entry name" value="LARGE RIBOSOMAL SUBUNIT PROTEIN UL6M"/>
    <property type="match status" value="1"/>
</dbReference>
<dbReference type="PIRSF" id="PIRSF002162">
    <property type="entry name" value="Ribosomal_L6"/>
    <property type="match status" value="1"/>
</dbReference>
<dbReference type="InterPro" id="IPR002358">
    <property type="entry name" value="Ribosomal_uL6_CS"/>
</dbReference>
<keyword evidence="4 6" id="KW-0699">rRNA-binding</keyword>
<protein>
    <recommendedName>
        <fullName evidence="4">Large ribosomal subunit protein uL6</fullName>
    </recommendedName>
</protein>
<dbReference type="GO" id="GO:0019843">
    <property type="term" value="F:rRNA binding"/>
    <property type="evidence" value="ECO:0007669"/>
    <property type="project" value="UniProtKB-UniRule"/>
</dbReference>
<dbReference type="PROSITE" id="PS00525">
    <property type="entry name" value="RIBOSOMAL_L6_1"/>
    <property type="match status" value="1"/>
</dbReference>
<sequence>MSKIGKLPIKLPPQVTVQIDGSKVVVTGSGGTLERHLPAEIAAEVKDGWLFVTAKKASPLTSALHGTTRALLSNMVTGVSGGWKKTLELVGAGYKVETNGQELTLNIGFSRPVKFKAPEGISFKVEKSLITIEGRDKEAVGQMAATIRAIRPPEPYKGKGIRYQDEVVRRKAGKVAKATGTV</sequence>
<dbReference type="FunFam" id="3.90.930.12:FF:000001">
    <property type="entry name" value="50S ribosomal protein L6"/>
    <property type="match status" value="1"/>
</dbReference>
<feature type="domain" description="Large ribosomal subunit protein uL6 alpha-beta" evidence="7">
    <location>
        <begin position="12"/>
        <end position="82"/>
    </location>
</feature>
<dbReference type="InterPro" id="IPR000702">
    <property type="entry name" value="Ribosomal_uL6-like"/>
</dbReference>
<evidence type="ECO:0000256" key="5">
    <source>
        <dbReference type="RuleBase" id="RU003869"/>
    </source>
</evidence>
<comment type="subunit">
    <text evidence="4">Part of the 50S ribosomal subunit.</text>
</comment>
<dbReference type="PRINTS" id="PR00059">
    <property type="entry name" value="RIBOSOMALL6"/>
</dbReference>
<evidence type="ECO:0000256" key="4">
    <source>
        <dbReference type="HAMAP-Rule" id="MF_01365"/>
    </source>
</evidence>
<dbReference type="GO" id="GO:0002181">
    <property type="term" value="P:cytoplasmic translation"/>
    <property type="evidence" value="ECO:0007669"/>
    <property type="project" value="TreeGrafter"/>
</dbReference>
<name>A0A2H0BHS2_9BACT</name>
<comment type="caution">
    <text evidence="8">The sequence shown here is derived from an EMBL/GenBank/DDBJ whole genome shotgun (WGS) entry which is preliminary data.</text>
</comment>
<comment type="similarity">
    <text evidence="1 4 5">Belongs to the universal ribosomal protein uL6 family.</text>
</comment>
<dbReference type="InterPro" id="IPR019906">
    <property type="entry name" value="Ribosomal_uL6_bac-type"/>
</dbReference>
<dbReference type="InterPro" id="IPR036789">
    <property type="entry name" value="Ribosomal_uL6-like_a/b-dom_sf"/>
</dbReference>
<dbReference type="NCBIfam" id="TIGR03654">
    <property type="entry name" value="L6_bact"/>
    <property type="match status" value="1"/>
</dbReference>
<keyword evidence="3 4" id="KW-0687">Ribonucleoprotein</keyword>
<dbReference type="GO" id="GO:0022625">
    <property type="term" value="C:cytosolic large ribosomal subunit"/>
    <property type="evidence" value="ECO:0007669"/>
    <property type="project" value="UniProtKB-UniRule"/>
</dbReference>
<evidence type="ECO:0000313" key="9">
    <source>
        <dbReference type="Proteomes" id="UP000230759"/>
    </source>
</evidence>
<keyword evidence="2 4" id="KW-0689">Ribosomal protein</keyword>
<comment type="function">
    <text evidence="4 6">This protein binds to the 23S rRNA, and is important in its secondary structure. It is located near the subunit interface in the base of the L7/L12 stalk, and near the tRNA binding site of the peptidyltransferase center.</text>
</comment>
<dbReference type="Pfam" id="PF00347">
    <property type="entry name" value="Ribosomal_L6"/>
    <property type="match status" value="2"/>
</dbReference>